<evidence type="ECO:0000313" key="3">
    <source>
        <dbReference type="Proteomes" id="UP000014701"/>
    </source>
</evidence>
<organism evidence="2 3">
    <name type="scientific">Bacillus phage phiNIT1</name>
    <dbReference type="NCBI Taxonomy" id="207656"/>
    <lineage>
        <taxon>Viruses</taxon>
        <taxon>Duplodnaviria</taxon>
        <taxon>Heunggongvirae</taxon>
        <taxon>Uroviricota</taxon>
        <taxon>Caudoviricetes</taxon>
        <taxon>Herelleviridae</taxon>
        <taxon>Bastillevirinae</taxon>
        <taxon>Nitunavirus</taxon>
        <taxon>Nitunavirus NIT1</taxon>
    </lineage>
</organism>
<proteinExistence type="predicted"/>
<gene>
    <name evidence="2" type="primary">orf54b</name>
</gene>
<feature type="region of interest" description="Disordered" evidence="1">
    <location>
        <begin position="1"/>
        <end position="20"/>
    </location>
</feature>
<name>S6ATZ1_9CAUD</name>
<evidence type="ECO:0000313" key="2">
    <source>
        <dbReference type="EMBL" id="BAN59686.1"/>
    </source>
</evidence>
<dbReference type="KEGG" id="vg:16511465"/>
<dbReference type="Proteomes" id="UP000014701">
    <property type="component" value="Segment"/>
</dbReference>
<reference evidence="2 3" key="1">
    <citation type="submission" date="2013-02" db="EMBL/GenBank/DDBJ databases">
        <title>phiNIT1 genome sequensing.</title>
        <authorList>
            <person name="Ozaki T."/>
            <person name="Kaneko J."/>
        </authorList>
    </citation>
    <scope>NUCLEOTIDE SEQUENCE [LARGE SCALE GENOMIC DNA]</scope>
    <source>
        <strain evidence="2">PhiNIT1</strain>
    </source>
</reference>
<keyword evidence="3" id="KW-1185">Reference proteome</keyword>
<accession>S6ATZ1</accession>
<protein>
    <submittedName>
        <fullName evidence="2">Uncharacterized protein</fullName>
    </submittedName>
</protein>
<sequence length="54" mass="5849">MIFSHTHQGKSQPTDSPLESKTSELLDSHCLVSLTLAVGLLKIEFPCSLNALLP</sequence>
<dbReference type="GeneID" id="16511465"/>
<evidence type="ECO:0000256" key="1">
    <source>
        <dbReference type="SAM" id="MobiDB-lite"/>
    </source>
</evidence>
<dbReference type="EMBL" id="AP013029">
    <property type="protein sequence ID" value="BAN59686.1"/>
    <property type="molecule type" value="Genomic_DNA"/>
</dbReference>
<dbReference type="RefSeq" id="YP_008318454.1">
    <property type="nucleotide sequence ID" value="NC_021856.1"/>
</dbReference>